<dbReference type="Proteomes" id="UP000243499">
    <property type="component" value="Chromosome 9"/>
</dbReference>
<proteinExistence type="predicted"/>
<gene>
    <name evidence="1" type="ORF">PAHAL_9G158200</name>
</gene>
<organism evidence="1">
    <name type="scientific">Panicum hallii</name>
    <dbReference type="NCBI Taxonomy" id="206008"/>
    <lineage>
        <taxon>Eukaryota</taxon>
        <taxon>Viridiplantae</taxon>
        <taxon>Streptophyta</taxon>
        <taxon>Embryophyta</taxon>
        <taxon>Tracheophyta</taxon>
        <taxon>Spermatophyta</taxon>
        <taxon>Magnoliopsida</taxon>
        <taxon>Liliopsida</taxon>
        <taxon>Poales</taxon>
        <taxon>Poaceae</taxon>
        <taxon>PACMAD clade</taxon>
        <taxon>Panicoideae</taxon>
        <taxon>Panicodae</taxon>
        <taxon>Paniceae</taxon>
        <taxon>Panicinae</taxon>
        <taxon>Panicum</taxon>
        <taxon>Panicum sect. Panicum</taxon>
    </lineage>
</organism>
<evidence type="ECO:0000313" key="1">
    <source>
        <dbReference type="EMBL" id="PAN45914.2"/>
    </source>
</evidence>
<dbReference type="AlphaFoldDB" id="A0A2S3IJQ1"/>
<sequence>MGPVCARGILRAYTSPRDPIFAARWFRERERETEGEEGGGSRNPWRRRGTSVVRLLSLLLQPVQSAYVYIQALTGSCPFCSVLHSAPLSSWSARSTHVAPPPPSSALLFMLGRGYTLLCCLLCFLR</sequence>
<accession>A0A2S3IJQ1</accession>
<protein>
    <submittedName>
        <fullName evidence="1">Uncharacterized protein</fullName>
    </submittedName>
</protein>
<dbReference type="EMBL" id="CM008054">
    <property type="protein sequence ID" value="PAN45914.2"/>
    <property type="molecule type" value="Genomic_DNA"/>
</dbReference>
<dbReference type="Gramene" id="PAN45914">
    <property type="protein sequence ID" value="PAN45914"/>
    <property type="gene ID" value="PAHAL_9G158200"/>
</dbReference>
<name>A0A2S3IJQ1_9POAL</name>
<reference evidence="1" key="1">
    <citation type="submission" date="2018-04" db="EMBL/GenBank/DDBJ databases">
        <title>WGS assembly of Panicum hallii.</title>
        <authorList>
            <person name="Lovell J."/>
            <person name="Jenkins J."/>
            <person name="Lowry D."/>
            <person name="Mamidi S."/>
            <person name="Sreedasyam A."/>
            <person name="Weng X."/>
            <person name="Barry K."/>
            <person name="Bonette J."/>
            <person name="Campitelli B."/>
            <person name="Daum C."/>
            <person name="Gordon S."/>
            <person name="Gould B."/>
            <person name="Lipzen A."/>
            <person name="Macqueen A."/>
            <person name="Palacio-Mejia J."/>
            <person name="Plott C."/>
            <person name="Shakirov E."/>
            <person name="Shu S."/>
            <person name="Yoshinaga Y."/>
            <person name="Zane M."/>
            <person name="Rokhsar D."/>
            <person name="Grimwood J."/>
            <person name="Schmutz J."/>
            <person name="Juenger T."/>
        </authorList>
    </citation>
    <scope>NUCLEOTIDE SEQUENCE [LARGE SCALE GENOMIC DNA]</scope>
    <source>
        <strain evidence="1">FIL2</strain>
    </source>
</reference>